<proteinExistence type="predicted"/>
<dbReference type="AlphaFoldDB" id="A0AB40BG31"/>
<evidence type="ECO:0000256" key="1">
    <source>
        <dbReference type="SAM" id="MobiDB-lite"/>
    </source>
</evidence>
<evidence type="ECO:0000313" key="4">
    <source>
        <dbReference type="RefSeq" id="XP_039126311.1"/>
    </source>
</evidence>
<reference evidence="4" key="1">
    <citation type="submission" date="2025-08" db="UniProtKB">
        <authorList>
            <consortium name="RefSeq"/>
        </authorList>
    </citation>
    <scope>IDENTIFICATION</scope>
</reference>
<protein>
    <submittedName>
        <fullName evidence="4">Uncharacterized protein LOC120262284</fullName>
    </submittedName>
</protein>
<dbReference type="PANTHER" id="PTHR34268:SF8">
    <property type="entry name" value="FAE DOMAIN-CONTAINING PROTEIN"/>
    <property type="match status" value="1"/>
</dbReference>
<name>A0AB40BG31_DIOCR</name>
<sequence length="93" mass="10241">MAFDLNVFSSGGLQDVLLKIGVFVLVQALVYLILTKSSNIFSSTKTMRSLSFRPARSVSVRRMLALLSDLPPEPSPKVNNSMAFEISPRDHAD</sequence>
<dbReference type="GeneID" id="120262284"/>
<keyword evidence="2" id="KW-0812">Transmembrane</keyword>
<keyword evidence="2" id="KW-0472">Membrane</keyword>
<dbReference type="RefSeq" id="XP_039126311.1">
    <property type="nucleotide sequence ID" value="XM_039270377.1"/>
</dbReference>
<keyword evidence="2" id="KW-1133">Transmembrane helix</keyword>
<evidence type="ECO:0000256" key="2">
    <source>
        <dbReference type="SAM" id="Phobius"/>
    </source>
</evidence>
<evidence type="ECO:0000313" key="3">
    <source>
        <dbReference type="Proteomes" id="UP001515500"/>
    </source>
</evidence>
<organism evidence="3 4">
    <name type="scientific">Dioscorea cayennensis subsp. rotundata</name>
    <name type="common">White Guinea yam</name>
    <name type="synonym">Dioscorea rotundata</name>
    <dbReference type="NCBI Taxonomy" id="55577"/>
    <lineage>
        <taxon>Eukaryota</taxon>
        <taxon>Viridiplantae</taxon>
        <taxon>Streptophyta</taxon>
        <taxon>Embryophyta</taxon>
        <taxon>Tracheophyta</taxon>
        <taxon>Spermatophyta</taxon>
        <taxon>Magnoliopsida</taxon>
        <taxon>Liliopsida</taxon>
        <taxon>Dioscoreales</taxon>
        <taxon>Dioscoreaceae</taxon>
        <taxon>Dioscorea</taxon>
    </lineage>
</organism>
<keyword evidence="3" id="KW-1185">Reference proteome</keyword>
<feature type="transmembrane region" description="Helical" evidence="2">
    <location>
        <begin position="16"/>
        <end position="34"/>
    </location>
</feature>
<accession>A0AB40BG31</accession>
<feature type="region of interest" description="Disordered" evidence="1">
    <location>
        <begin position="71"/>
        <end position="93"/>
    </location>
</feature>
<dbReference type="Proteomes" id="UP001515500">
    <property type="component" value="Chromosome 5"/>
</dbReference>
<dbReference type="PANTHER" id="PTHR34268">
    <property type="entry name" value="OS01G0321850 PROTEIN"/>
    <property type="match status" value="1"/>
</dbReference>
<gene>
    <name evidence="4" type="primary">LOC120262284</name>
</gene>